<dbReference type="RefSeq" id="WP_265506710.1">
    <property type="nucleotide sequence ID" value="NZ_JAOTBE010000016.1"/>
</dbReference>
<name>A0ABV6CIF6_9RHOB</name>
<dbReference type="InterPro" id="IPR000843">
    <property type="entry name" value="HTH_LacI"/>
</dbReference>
<sequence length="363" mass="39763">MIKPRKATIADVARRAGVSTATAGRVLGDYGYSSGEKRDLVLQAAKDLGYRPNQLARSLITGRTRTIGFVAGDIQSPFYAKILRGVSDVLEREDFGLLITNSDESIQQEVCAIRLLTEKQVDGLIVSPCDIEGADHLRSLAEIMPLVLIDRMVDGLQVDSVGVDSVGAARTCIARLIENGHRRIGMVGEFHTGPWTSLDAFVQMARSTAFPNLNLMYPSWQRFLGYVRAHDEAGLPIDSSLIARVNSYSTDDTERAVHRLLSVDDRPTVLFTSDGQMTQGTMAALITARLRIPEDISLVAFDDLDWMAFVPPGIDAVAQPRRKMGETAAGMLLERIEGLDAPARRERLSPRQIQRGSVLALST</sequence>
<proteinExistence type="predicted"/>
<organism evidence="6 7">
    <name type="scientific">Paracoccus rhizosphaerae</name>
    <dbReference type="NCBI Taxonomy" id="1133347"/>
    <lineage>
        <taxon>Bacteria</taxon>
        <taxon>Pseudomonadati</taxon>
        <taxon>Pseudomonadota</taxon>
        <taxon>Alphaproteobacteria</taxon>
        <taxon>Rhodobacterales</taxon>
        <taxon>Paracoccaceae</taxon>
        <taxon>Paracoccus</taxon>
    </lineage>
</organism>
<dbReference type="SUPFAM" id="SSF53822">
    <property type="entry name" value="Periplasmic binding protein-like I"/>
    <property type="match status" value="1"/>
</dbReference>
<accession>A0ABV6CIF6</accession>
<dbReference type="SMART" id="SM00354">
    <property type="entry name" value="HTH_LACI"/>
    <property type="match status" value="1"/>
</dbReference>
<evidence type="ECO:0000259" key="5">
    <source>
        <dbReference type="PROSITE" id="PS50932"/>
    </source>
</evidence>
<keyword evidence="4" id="KW-0804">Transcription</keyword>
<dbReference type="Proteomes" id="UP001589795">
    <property type="component" value="Unassembled WGS sequence"/>
</dbReference>
<protein>
    <submittedName>
        <fullName evidence="6">LacI family DNA-binding transcriptional regulator</fullName>
    </submittedName>
</protein>
<dbReference type="Pfam" id="PF13377">
    <property type="entry name" value="Peripla_BP_3"/>
    <property type="match status" value="1"/>
</dbReference>
<dbReference type="Pfam" id="PF00356">
    <property type="entry name" value="LacI"/>
    <property type="match status" value="1"/>
</dbReference>
<dbReference type="PROSITE" id="PS00356">
    <property type="entry name" value="HTH_LACI_1"/>
    <property type="match status" value="1"/>
</dbReference>
<comment type="caution">
    <text evidence="6">The sequence shown here is derived from an EMBL/GenBank/DDBJ whole genome shotgun (WGS) entry which is preliminary data.</text>
</comment>
<evidence type="ECO:0000256" key="4">
    <source>
        <dbReference type="ARBA" id="ARBA00023163"/>
    </source>
</evidence>
<reference evidence="6 7" key="1">
    <citation type="submission" date="2024-09" db="EMBL/GenBank/DDBJ databases">
        <authorList>
            <person name="Sun Q."/>
            <person name="Mori K."/>
        </authorList>
    </citation>
    <scope>NUCLEOTIDE SEQUENCE [LARGE SCALE GENOMIC DNA]</scope>
    <source>
        <strain evidence="6 7">CCM 7904</strain>
    </source>
</reference>
<dbReference type="SUPFAM" id="SSF47413">
    <property type="entry name" value="lambda repressor-like DNA-binding domains"/>
    <property type="match status" value="1"/>
</dbReference>
<dbReference type="InterPro" id="IPR046335">
    <property type="entry name" value="LacI/GalR-like_sensor"/>
</dbReference>
<dbReference type="CDD" id="cd06267">
    <property type="entry name" value="PBP1_LacI_sugar_binding-like"/>
    <property type="match status" value="1"/>
</dbReference>
<dbReference type="InterPro" id="IPR010982">
    <property type="entry name" value="Lambda_DNA-bd_dom_sf"/>
</dbReference>
<evidence type="ECO:0000313" key="6">
    <source>
        <dbReference type="EMBL" id="MFC0200544.1"/>
    </source>
</evidence>
<keyword evidence="1" id="KW-0678">Repressor</keyword>
<evidence type="ECO:0000313" key="7">
    <source>
        <dbReference type="Proteomes" id="UP001589795"/>
    </source>
</evidence>
<dbReference type="CDD" id="cd01392">
    <property type="entry name" value="HTH_LacI"/>
    <property type="match status" value="1"/>
</dbReference>
<dbReference type="PROSITE" id="PS50932">
    <property type="entry name" value="HTH_LACI_2"/>
    <property type="match status" value="1"/>
</dbReference>
<evidence type="ECO:0000256" key="3">
    <source>
        <dbReference type="ARBA" id="ARBA00023125"/>
    </source>
</evidence>
<gene>
    <name evidence="6" type="ORF">ACFFIZ_09490</name>
</gene>
<dbReference type="Gene3D" id="3.40.50.2300">
    <property type="match status" value="2"/>
</dbReference>
<evidence type="ECO:0000256" key="1">
    <source>
        <dbReference type="ARBA" id="ARBA00022491"/>
    </source>
</evidence>
<dbReference type="EMBL" id="JBHLWQ010000085">
    <property type="protein sequence ID" value="MFC0200544.1"/>
    <property type="molecule type" value="Genomic_DNA"/>
</dbReference>
<dbReference type="Gene3D" id="1.10.260.40">
    <property type="entry name" value="lambda repressor-like DNA-binding domains"/>
    <property type="match status" value="1"/>
</dbReference>
<dbReference type="PANTHER" id="PTHR30146:SF148">
    <property type="entry name" value="HTH-TYPE TRANSCRIPTIONAL REPRESSOR PURR-RELATED"/>
    <property type="match status" value="1"/>
</dbReference>
<dbReference type="GO" id="GO:0003677">
    <property type="term" value="F:DNA binding"/>
    <property type="evidence" value="ECO:0007669"/>
    <property type="project" value="UniProtKB-KW"/>
</dbReference>
<evidence type="ECO:0000256" key="2">
    <source>
        <dbReference type="ARBA" id="ARBA00023015"/>
    </source>
</evidence>
<keyword evidence="2" id="KW-0805">Transcription regulation</keyword>
<feature type="domain" description="HTH lacI-type" evidence="5">
    <location>
        <begin position="7"/>
        <end position="61"/>
    </location>
</feature>
<keyword evidence="7" id="KW-1185">Reference proteome</keyword>
<dbReference type="PANTHER" id="PTHR30146">
    <property type="entry name" value="LACI-RELATED TRANSCRIPTIONAL REPRESSOR"/>
    <property type="match status" value="1"/>
</dbReference>
<dbReference type="InterPro" id="IPR028082">
    <property type="entry name" value="Peripla_BP_I"/>
</dbReference>
<keyword evidence="3 6" id="KW-0238">DNA-binding</keyword>